<evidence type="ECO:0000256" key="1">
    <source>
        <dbReference type="SAM" id="MobiDB-lite"/>
    </source>
</evidence>
<reference evidence="3" key="1">
    <citation type="journal article" date="2013" name="Nature">
        <title>Pan genome of the phytoplankton Emiliania underpins its global distribution.</title>
        <authorList>
            <person name="Read B.A."/>
            <person name="Kegel J."/>
            <person name="Klute M.J."/>
            <person name="Kuo A."/>
            <person name="Lefebvre S.C."/>
            <person name="Maumus F."/>
            <person name="Mayer C."/>
            <person name="Miller J."/>
            <person name="Monier A."/>
            <person name="Salamov A."/>
            <person name="Young J."/>
            <person name="Aguilar M."/>
            <person name="Claverie J.M."/>
            <person name="Frickenhaus S."/>
            <person name="Gonzalez K."/>
            <person name="Herman E.K."/>
            <person name="Lin Y.C."/>
            <person name="Napier J."/>
            <person name="Ogata H."/>
            <person name="Sarno A.F."/>
            <person name="Shmutz J."/>
            <person name="Schroeder D."/>
            <person name="de Vargas C."/>
            <person name="Verret F."/>
            <person name="von Dassow P."/>
            <person name="Valentin K."/>
            <person name="Van de Peer Y."/>
            <person name="Wheeler G."/>
            <person name="Dacks J.B."/>
            <person name="Delwiche C.F."/>
            <person name="Dyhrman S.T."/>
            <person name="Glockner G."/>
            <person name="John U."/>
            <person name="Richards T."/>
            <person name="Worden A.Z."/>
            <person name="Zhang X."/>
            <person name="Grigoriev I.V."/>
            <person name="Allen A.E."/>
            <person name="Bidle K."/>
            <person name="Borodovsky M."/>
            <person name="Bowler C."/>
            <person name="Brownlee C."/>
            <person name="Cock J.M."/>
            <person name="Elias M."/>
            <person name="Gladyshev V.N."/>
            <person name="Groth M."/>
            <person name="Guda C."/>
            <person name="Hadaegh A."/>
            <person name="Iglesias-Rodriguez M.D."/>
            <person name="Jenkins J."/>
            <person name="Jones B.M."/>
            <person name="Lawson T."/>
            <person name="Leese F."/>
            <person name="Lindquist E."/>
            <person name="Lobanov A."/>
            <person name="Lomsadze A."/>
            <person name="Malik S.B."/>
            <person name="Marsh M.E."/>
            <person name="Mackinder L."/>
            <person name="Mock T."/>
            <person name="Mueller-Roeber B."/>
            <person name="Pagarete A."/>
            <person name="Parker M."/>
            <person name="Probert I."/>
            <person name="Quesneville H."/>
            <person name="Raines C."/>
            <person name="Rensing S.A."/>
            <person name="Riano-Pachon D.M."/>
            <person name="Richier S."/>
            <person name="Rokitta S."/>
            <person name="Shiraiwa Y."/>
            <person name="Soanes D.M."/>
            <person name="van der Giezen M."/>
            <person name="Wahlund T.M."/>
            <person name="Williams B."/>
            <person name="Wilson W."/>
            <person name="Wolfe G."/>
            <person name="Wurch L.L."/>
        </authorList>
    </citation>
    <scope>NUCLEOTIDE SEQUENCE</scope>
</reference>
<dbReference type="AlphaFoldDB" id="A0A0D3J9W8"/>
<dbReference type="EnsemblProtists" id="EOD20303">
    <property type="protein sequence ID" value="EOD20303"/>
    <property type="gene ID" value="EMIHUDRAFT_242191"/>
</dbReference>
<keyword evidence="3" id="KW-1185">Reference proteome</keyword>
<evidence type="ECO:0000313" key="2">
    <source>
        <dbReference type="EnsemblProtists" id="EOD20303"/>
    </source>
</evidence>
<dbReference type="KEGG" id="ehx:EMIHUDRAFT_242191"/>
<feature type="region of interest" description="Disordered" evidence="1">
    <location>
        <begin position="1"/>
        <end position="104"/>
    </location>
</feature>
<name>A0A0D3J9W8_EMIH1</name>
<dbReference type="RefSeq" id="XP_005772732.1">
    <property type="nucleotide sequence ID" value="XM_005772675.1"/>
</dbReference>
<reference evidence="2" key="2">
    <citation type="submission" date="2024-10" db="UniProtKB">
        <authorList>
            <consortium name="EnsemblProtists"/>
        </authorList>
    </citation>
    <scope>IDENTIFICATION</scope>
</reference>
<sequence length="104" mass="10898">MSTAEVLSGLSDSAEETVDLSASLSQLELSGEVVERPQGVGGDDLSGHLSDTADLSTSGLHLGSHFEPALPPDAPARAAQREEAKEKMAVERRAKREASRRAAT</sequence>
<organism evidence="2 3">
    <name type="scientific">Emiliania huxleyi (strain CCMP1516)</name>
    <dbReference type="NCBI Taxonomy" id="280463"/>
    <lineage>
        <taxon>Eukaryota</taxon>
        <taxon>Haptista</taxon>
        <taxon>Haptophyta</taxon>
        <taxon>Prymnesiophyceae</taxon>
        <taxon>Isochrysidales</taxon>
        <taxon>Noelaerhabdaceae</taxon>
        <taxon>Emiliania</taxon>
    </lineage>
</organism>
<dbReference type="PaxDb" id="2903-EOD20303"/>
<evidence type="ECO:0008006" key="4">
    <source>
        <dbReference type="Google" id="ProtNLM"/>
    </source>
</evidence>
<dbReference type="HOGENOM" id="CLU_2255262_0_0_1"/>
<evidence type="ECO:0000313" key="3">
    <source>
        <dbReference type="Proteomes" id="UP000013827"/>
    </source>
</evidence>
<accession>A0A0D3J9W8</accession>
<proteinExistence type="predicted"/>
<protein>
    <recommendedName>
        <fullName evidence="4">BZIP domain-containing protein</fullName>
    </recommendedName>
</protein>
<dbReference type="GeneID" id="17265849"/>
<feature type="compositionally biased region" description="Basic and acidic residues" evidence="1">
    <location>
        <begin position="79"/>
        <end position="104"/>
    </location>
</feature>
<dbReference type="Proteomes" id="UP000013827">
    <property type="component" value="Unassembled WGS sequence"/>
</dbReference>